<evidence type="ECO:0000256" key="1">
    <source>
        <dbReference type="SAM" id="MobiDB-lite"/>
    </source>
</evidence>
<reference evidence="2" key="1">
    <citation type="submission" date="2021-01" db="EMBL/GenBank/DDBJ databases">
        <authorList>
            <person name="Corre E."/>
            <person name="Pelletier E."/>
            <person name="Niang G."/>
            <person name="Scheremetjew M."/>
            <person name="Finn R."/>
            <person name="Kale V."/>
            <person name="Holt S."/>
            <person name="Cochrane G."/>
            <person name="Meng A."/>
            <person name="Brown T."/>
            <person name="Cohen L."/>
        </authorList>
    </citation>
    <scope>NUCLEOTIDE SEQUENCE</scope>
    <source>
        <strain evidence="2">CCMP281</strain>
    </source>
</reference>
<dbReference type="AlphaFoldDB" id="A0A7S3AEZ4"/>
<sequence>MMLPCDSGWPLQVGDGNYTRWVLEKHSTQSIESAICACLRLDVLMSLKARGRLAAVEIDKEQVHEALLLAFDLQAYAARGVGHTTEEGLSEALYNGFVAQLGRNGRTRRAATHVANFFGRSAFQMLGLDGGEGHAEGEQPSGEAAKNEL</sequence>
<organism evidence="2">
    <name type="scientific">Haptolina ericina</name>
    <dbReference type="NCBI Taxonomy" id="156174"/>
    <lineage>
        <taxon>Eukaryota</taxon>
        <taxon>Haptista</taxon>
        <taxon>Haptophyta</taxon>
        <taxon>Prymnesiophyceae</taxon>
        <taxon>Prymnesiales</taxon>
        <taxon>Prymnesiaceae</taxon>
        <taxon>Haptolina</taxon>
    </lineage>
</organism>
<evidence type="ECO:0000313" key="2">
    <source>
        <dbReference type="EMBL" id="CAE0097851.1"/>
    </source>
</evidence>
<proteinExistence type="predicted"/>
<gene>
    <name evidence="2" type="ORF">HERI1096_LOCUS972</name>
</gene>
<protein>
    <submittedName>
        <fullName evidence="2">Uncharacterized protein</fullName>
    </submittedName>
</protein>
<feature type="region of interest" description="Disordered" evidence="1">
    <location>
        <begin position="129"/>
        <end position="149"/>
    </location>
</feature>
<dbReference type="EMBL" id="HBHX01001733">
    <property type="protein sequence ID" value="CAE0097851.1"/>
    <property type="molecule type" value="Transcribed_RNA"/>
</dbReference>
<name>A0A7S3AEZ4_9EUKA</name>
<accession>A0A7S3AEZ4</accession>